<organism evidence="1 2">
    <name type="scientific">Kribbella antibiotica</name>
    <dbReference type="NCBI Taxonomy" id="190195"/>
    <lineage>
        <taxon>Bacteria</taxon>
        <taxon>Bacillati</taxon>
        <taxon>Actinomycetota</taxon>
        <taxon>Actinomycetes</taxon>
        <taxon>Propionibacteriales</taxon>
        <taxon>Kribbellaceae</taxon>
        <taxon>Kribbella</taxon>
    </lineage>
</organism>
<dbReference type="RefSeq" id="WP_132169725.1">
    <property type="nucleotide sequence ID" value="NZ_SMKX01000058.1"/>
</dbReference>
<name>A0A4R4ZJZ4_9ACTN</name>
<sequence>MTAAPSEAAVLYPGRYNRVTNCYKGIIDKPALMAAEAFCKGMGDGSYFSIYKTAKGDKYNDFSASRFNRVGNCYQAILSDDFLRITKHYCRLIGGKYEQFSSEGPYTG</sequence>
<comment type="caution">
    <text evidence="1">The sequence shown here is derived from an EMBL/GenBank/DDBJ whole genome shotgun (WGS) entry which is preliminary data.</text>
</comment>
<gene>
    <name evidence="1" type="ORF">E1263_20510</name>
</gene>
<keyword evidence="2" id="KW-1185">Reference proteome</keyword>
<dbReference type="Proteomes" id="UP000295124">
    <property type="component" value="Unassembled WGS sequence"/>
</dbReference>
<reference evidence="1 2" key="1">
    <citation type="submission" date="2019-03" db="EMBL/GenBank/DDBJ databases">
        <title>Draft genome sequences of novel Actinobacteria.</title>
        <authorList>
            <person name="Sahin N."/>
            <person name="Ay H."/>
            <person name="Saygin H."/>
        </authorList>
    </citation>
    <scope>NUCLEOTIDE SEQUENCE [LARGE SCALE GENOMIC DNA]</scope>
    <source>
        <strain evidence="1 2">JCM 13523</strain>
    </source>
</reference>
<evidence type="ECO:0000313" key="1">
    <source>
        <dbReference type="EMBL" id="TDD58124.1"/>
    </source>
</evidence>
<evidence type="ECO:0000313" key="2">
    <source>
        <dbReference type="Proteomes" id="UP000295124"/>
    </source>
</evidence>
<protein>
    <submittedName>
        <fullName evidence="1">Uncharacterized protein</fullName>
    </submittedName>
</protein>
<accession>A0A4R4ZJZ4</accession>
<dbReference type="AlphaFoldDB" id="A0A4R4ZJZ4"/>
<proteinExistence type="predicted"/>
<dbReference type="EMBL" id="SMKX01000058">
    <property type="protein sequence ID" value="TDD58124.1"/>
    <property type="molecule type" value="Genomic_DNA"/>
</dbReference>